<proteinExistence type="inferred from homology"/>
<comment type="function">
    <text evidence="4">Has an important function as a repair enzyme for proteins that have been inactivated by oxidation. Catalyzes the reversible oxidation-reduction of methionine sulfoxide in proteins to methionine.</text>
</comment>
<evidence type="ECO:0000256" key="5">
    <source>
        <dbReference type="SAM" id="SignalP"/>
    </source>
</evidence>
<sequence>MTLFRWTASAALAAIATFASANDPLGKGPEGTEMAVFAGGCFWCTEADFDKVPGVVDTVSGYIGGEATTATYEQVSAGGTEHIEAVAVFYDPDETSYDTLVEAFWPTIDPLTPNAQFCDRGRQYRSALFYANEAQQRTLQASVSALGSSGQFDQPIVTELLPRTAFFPAEDYHQDYYQKNPIRYNFYRSRCGRDARLAELWGEDR</sequence>
<dbReference type="EMBL" id="LT629736">
    <property type="protein sequence ID" value="SDS60612.1"/>
    <property type="molecule type" value="Genomic_DNA"/>
</dbReference>
<dbReference type="AlphaFoldDB" id="A0A1H1TK92"/>
<feature type="domain" description="Peptide methionine sulphoxide reductase MsrA" evidence="6">
    <location>
        <begin position="35"/>
        <end position="185"/>
    </location>
</feature>
<reference evidence="8" key="1">
    <citation type="submission" date="2016-10" db="EMBL/GenBank/DDBJ databases">
        <authorList>
            <person name="Varghese N."/>
            <person name="Submissions S."/>
        </authorList>
    </citation>
    <scope>NUCLEOTIDE SEQUENCE [LARGE SCALE GENOMIC DNA]</scope>
    <source>
        <strain evidence="8">NRRL B-51270</strain>
    </source>
</reference>
<protein>
    <recommendedName>
        <fullName evidence="4">Peptide methionine sulfoxide reductase MsrA</fullName>
        <shortName evidence="4">Protein-methionine-S-oxide reductase</shortName>
        <ecNumber evidence="4">1.8.4.11</ecNumber>
    </recommendedName>
    <alternativeName>
        <fullName evidence="4">Peptide-methionine (S)-S-oxide reductase</fullName>
        <shortName evidence="4">Peptide Met(O) reductase</shortName>
    </alternativeName>
</protein>
<accession>A0A1H1TK92</accession>
<dbReference type="GO" id="GO:0008113">
    <property type="term" value="F:peptide-methionine (S)-S-oxide reductase activity"/>
    <property type="evidence" value="ECO:0007669"/>
    <property type="project" value="UniProtKB-UniRule"/>
</dbReference>
<feature type="chain" id="PRO_5009261232" description="Peptide methionine sulfoxide reductase MsrA" evidence="5">
    <location>
        <begin position="22"/>
        <end position="205"/>
    </location>
</feature>
<dbReference type="Proteomes" id="UP000243207">
    <property type="component" value="Chromosome I"/>
</dbReference>
<dbReference type="HAMAP" id="MF_01401">
    <property type="entry name" value="MsrA"/>
    <property type="match status" value="1"/>
</dbReference>
<evidence type="ECO:0000256" key="1">
    <source>
        <dbReference type="ARBA" id="ARBA00023002"/>
    </source>
</evidence>
<feature type="signal peptide" evidence="5">
    <location>
        <begin position="1"/>
        <end position="21"/>
    </location>
</feature>
<evidence type="ECO:0000313" key="7">
    <source>
        <dbReference type="EMBL" id="SDS60612.1"/>
    </source>
</evidence>
<dbReference type="RefSeq" id="WP_093393544.1">
    <property type="nucleotide sequence ID" value="NZ_LT629736.1"/>
</dbReference>
<dbReference type="InterPro" id="IPR002569">
    <property type="entry name" value="Met_Sox_Rdtase_MsrA_dom"/>
</dbReference>
<gene>
    <name evidence="4" type="primary">msrA</name>
    <name evidence="7" type="ORF">SAMN05216421_1832</name>
</gene>
<comment type="catalytic activity">
    <reaction evidence="3 4">
        <text>[thioredoxin]-disulfide + L-methionine + H2O = L-methionine (S)-S-oxide + [thioredoxin]-dithiol</text>
        <dbReference type="Rhea" id="RHEA:19993"/>
        <dbReference type="Rhea" id="RHEA-COMP:10698"/>
        <dbReference type="Rhea" id="RHEA-COMP:10700"/>
        <dbReference type="ChEBI" id="CHEBI:15377"/>
        <dbReference type="ChEBI" id="CHEBI:29950"/>
        <dbReference type="ChEBI" id="CHEBI:50058"/>
        <dbReference type="ChEBI" id="CHEBI:57844"/>
        <dbReference type="ChEBI" id="CHEBI:58772"/>
        <dbReference type="EC" id="1.8.4.11"/>
    </reaction>
</comment>
<evidence type="ECO:0000313" key="8">
    <source>
        <dbReference type="Proteomes" id="UP000243207"/>
    </source>
</evidence>
<dbReference type="PANTHER" id="PTHR43774">
    <property type="entry name" value="PEPTIDE METHIONINE SULFOXIDE REDUCTASE"/>
    <property type="match status" value="1"/>
</dbReference>
<keyword evidence="1 4" id="KW-0560">Oxidoreductase</keyword>
<dbReference type="EC" id="1.8.4.11" evidence="4"/>
<dbReference type="InterPro" id="IPR036509">
    <property type="entry name" value="Met_Sox_Rdtase_MsrA_sf"/>
</dbReference>
<dbReference type="PANTHER" id="PTHR43774:SF1">
    <property type="entry name" value="PEPTIDE METHIONINE SULFOXIDE REDUCTASE MSRA 2"/>
    <property type="match status" value="1"/>
</dbReference>
<feature type="active site" evidence="4">
    <location>
        <position position="41"/>
    </location>
</feature>
<name>A0A1H1TK92_9GAMM</name>
<dbReference type="NCBIfam" id="TIGR00401">
    <property type="entry name" value="msrA"/>
    <property type="match status" value="1"/>
</dbReference>
<comment type="similarity">
    <text evidence="4">Belongs to the MsrA Met sulfoxide reductase family.</text>
</comment>
<evidence type="ECO:0000256" key="4">
    <source>
        <dbReference type="HAMAP-Rule" id="MF_01401"/>
    </source>
</evidence>
<dbReference type="OrthoDB" id="4174719at2"/>
<dbReference type="Pfam" id="PF01625">
    <property type="entry name" value="PMSR"/>
    <property type="match status" value="1"/>
</dbReference>
<keyword evidence="5" id="KW-0732">Signal</keyword>
<organism evidence="7 8">
    <name type="scientific">Halopseudomonas xinjiangensis</name>
    <dbReference type="NCBI Taxonomy" id="487184"/>
    <lineage>
        <taxon>Bacteria</taxon>
        <taxon>Pseudomonadati</taxon>
        <taxon>Pseudomonadota</taxon>
        <taxon>Gammaproteobacteria</taxon>
        <taxon>Pseudomonadales</taxon>
        <taxon>Pseudomonadaceae</taxon>
        <taxon>Halopseudomonas</taxon>
    </lineage>
</organism>
<dbReference type="Gene3D" id="3.30.1060.10">
    <property type="entry name" value="Peptide methionine sulphoxide reductase MsrA"/>
    <property type="match status" value="1"/>
</dbReference>
<keyword evidence="8" id="KW-1185">Reference proteome</keyword>
<dbReference type="STRING" id="487184.SAMN05216421_1832"/>
<evidence type="ECO:0000256" key="2">
    <source>
        <dbReference type="ARBA" id="ARBA00047806"/>
    </source>
</evidence>
<evidence type="ECO:0000256" key="3">
    <source>
        <dbReference type="ARBA" id="ARBA00048782"/>
    </source>
</evidence>
<dbReference type="GO" id="GO:0033744">
    <property type="term" value="F:L-methionine:thioredoxin-disulfide S-oxidoreductase activity"/>
    <property type="evidence" value="ECO:0007669"/>
    <property type="project" value="RHEA"/>
</dbReference>
<dbReference type="SUPFAM" id="SSF55068">
    <property type="entry name" value="Peptide methionine sulfoxide reductase"/>
    <property type="match status" value="1"/>
</dbReference>
<comment type="catalytic activity">
    <reaction evidence="2 4">
        <text>L-methionyl-[protein] + [thioredoxin]-disulfide + H2O = L-methionyl-(S)-S-oxide-[protein] + [thioredoxin]-dithiol</text>
        <dbReference type="Rhea" id="RHEA:14217"/>
        <dbReference type="Rhea" id="RHEA-COMP:10698"/>
        <dbReference type="Rhea" id="RHEA-COMP:10700"/>
        <dbReference type="Rhea" id="RHEA-COMP:12313"/>
        <dbReference type="Rhea" id="RHEA-COMP:12315"/>
        <dbReference type="ChEBI" id="CHEBI:15377"/>
        <dbReference type="ChEBI" id="CHEBI:16044"/>
        <dbReference type="ChEBI" id="CHEBI:29950"/>
        <dbReference type="ChEBI" id="CHEBI:44120"/>
        <dbReference type="ChEBI" id="CHEBI:50058"/>
        <dbReference type="EC" id="1.8.4.11"/>
    </reaction>
</comment>
<evidence type="ECO:0000259" key="6">
    <source>
        <dbReference type="Pfam" id="PF01625"/>
    </source>
</evidence>